<dbReference type="Pfam" id="PF00005">
    <property type="entry name" value="ABC_tran"/>
    <property type="match status" value="1"/>
</dbReference>
<dbReference type="InterPro" id="IPR017911">
    <property type="entry name" value="MacB-like_ATP-bd"/>
</dbReference>
<dbReference type="Gene3D" id="3.40.50.300">
    <property type="entry name" value="P-loop containing nucleotide triphosphate hydrolases"/>
    <property type="match status" value="1"/>
</dbReference>
<evidence type="ECO:0000256" key="2">
    <source>
        <dbReference type="ARBA" id="ARBA00022741"/>
    </source>
</evidence>
<dbReference type="SUPFAM" id="SSF52540">
    <property type="entry name" value="P-loop containing nucleoside triphosphate hydrolases"/>
    <property type="match status" value="1"/>
</dbReference>
<dbReference type="InterPro" id="IPR017871">
    <property type="entry name" value="ABC_transporter-like_CS"/>
</dbReference>
<dbReference type="CDD" id="cd03255">
    <property type="entry name" value="ABC_MJ0796_LolCDE_FtsE"/>
    <property type="match status" value="1"/>
</dbReference>
<dbReference type="SMART" id="SM00382">
    <property type="entry name" value="AAA"/>
    <property type="match status" value="1"/>
</dbReference>
<sequence>MATPSVHPFASAVEVVAQPIITLRGVKKAYHTPAGDFWALHGIDLDIYPGEFVGIIGKSGAGKTTLLNMISGIDALTAGEVVVNGVRVHDLDEDRLALWRGRTLGVITQNFLLMPTLTLLENVLLPMDFCGLWQGRKSVERARDLLRQVELEDHIHKLPAAISGGQQQRVAIARALANDPPILLADEPTGRLDSGTAEGILRIFERLAAAGKTIVMVTHDLSLERRFSRVVWIADGRLVSDRQAALG</sequence>
<protein>
    <submittedName>
        <fullName evidence="5">ABC transporter ATP-binding protein</fullName>
    </submittedName>
</protein>
<dbReference type="PROSITE" id="PS00211">
    <property type="entry name" value="ABC_TRANSPORTER_1"/>
    <property type="match status" value="1"/>
</dbReference>
<dbReference type="InterPro" id="IPR003593">
    <property type="entry name" value="AAA+_ATPase"/>
</dbReference>
<dbReference type="Proteomes" id="UP001254165">
    <property type="component" value="Unassembled WGS sequence"/>
</dbReference>
<evidence type="ECO:0000313" key="6">
    <source>
        <dbReference type="Proteomes" id="UP001254165"/>
    </source>
</evidence>
<evidence type="ECO:0000313" key="5">
    <source>
        <dbReference type="EMBL" id="MDT8898498.1"/>
    </source>
</evidence>
<evidence type="ECO:0000256" key="1">
    <source>
        <dbReference type="ARBA" id="ARBA00022448"/>
    </source>
</evidence>
<keyword evidence="1" id="KW-0813">Transport</keyword>
<feature type="domain" description="ABC transporter" evidence="4">
    <location>
        <begin position="21"/>
        <end position="247"/>
    </location>
</feature>
<evidence type="ECO:0000259" key="4">
    <source>
        <dbReference type="PROSITE" id="PS50893"/>
    </source>
</evidence>
<dbReference type="InterPro" id="IPR027417">
    <property type="entry name" value="P-loop_NTPase"/>
</dbReference>
<dbReference type="InterPro" id="IPR003439">
    <property type="entry name" value="ABC_transporter-like_ATP-bd"/>
</dbReference>
<dbReference type="InterPro" id="IPR015854">
    <property type="entry name" value="ABC_transpr_LolD-like"/>
</dbReference>
<evidence type="ECO:0000256" key="3">
    <source>
        <dbReference type="ARBA" id="ARBA00022840"/>
    </source>
</evidence>
<accession>A0ABU3NNS0</accession>
<keyword evidence="6" id="KW-1185">Reference proteome</keyword>
<dbReference type="PROSITE" id="PS50893">
    <property type="entry name" value="ABC_TRANSPORTER_2"/>
    <property type="match status" value="1"/>
</dbReference>
<dbReference type="GO" id="GO:0005524">
    <property type="term" value="F:ATP binding"/>
    <property type="evidence" value="ECO:0007669"/>
    <property type="project" value="UniProtKB-KW"/>
</dbReference>
<proteinExistence type="predicted"/>
<name>A0ABU3NNS0_9CHLR</name>
<gene>
    <name evidence="5" type="ORF">QYE77_09475</name>
</gene>
<reference evidence="5 6" key="1">
    <citation type="submission" date="2023-07" db="EMBL/GenBank/DDBJ databases">
        <title>Novel species of Thermanaerothrix with wide hydrolytic capabilities.</title>
        <authorList>
            <person name="Zayulina K.S."/>
            <person name="Podosokorskaya O.A."/>
            <person name="Elcheninov A.G."/>
        </authorList>
    </citation>
    <scope>NUCLEOTIDE SEQUENCE [LARGE SCALE GENOMIC DNA]</scope>
    <source>
        <strain evidence="5 6">4228-RoL</strain>
    </source>
</reference>
<keyword evidence="3 5" id="KW-0067">ATP-binding</keyword>
<dbReference type="EMBL" id="JAUHMF010000002">
    <property type="protein sequence ID" value="MDT8898498.1"/>
    <property type="molecule type" value="Genomic_DNA"/>
</dbReference>
<dbReference type="RefSeq" id="WP_315625159.1">
    <property type="nucleotide sequence ID" value="NZ_JAUHMF010000002.1"/>
</dbReference>
<comment type="caution">
    <text evidence="5">The sequence shown here is derived from an EMBL/GenBank/DDBJ whole genome shotgun (WGS) entry which is preliminary data.</text>
</comment>
<dbReference type="PANTHER" id="PTHR24220:SF86">
    <property type="entry name" value="ABC TRANSPORTER ABCH.1"/>
    <property type="match status" value="1"/>
</dbReference>
<organism evidence="5 6">
    <name type="scientific">Thermanaerothrix solaris</name>
    <dbReference type="NCBI Taxonomy" id="3058434"/>
    <lineage>
        <taxon>Bacteria</taxon>
        <taxon>Bacillati</taxon>
        <taxon>Chloroflexota</taxon>
        <taxon>Anaerolineae</taxon>
        <taxon>Anaerolineales</taxon>
        <taxon>Anaerolineaceae</taxon>
        <taxon>Thermanaerothrix</taxon>
    </lineage>
</organism>
<keyword evidence="2" id="KW-0547">Nucleotide-binding</keyword>
<dbReference type="PANTHER" id="PTHR24220">
    <property type="entry name" value="IMPORT ATP-BINDING PROTEIN"/>
    <property type="match status" value="1"/>
</dbReference>